<evidence type="ECO:0000256" key="3">
    <source>
        <dbReference type="ARBA" id="ARBA00022692"/>
    </source>
</evidence>
<dbReference type="Pfam" id="PF13567">
    <property type="entry name" value="DUF4131"/>
    <property type="match status" value="1"/>
</dbReference>
<keyword evidence="3 6" id="KW-0812">Transmembrane</keyword>
<feature type="transmembrane region" description="Helical" evidence="6">
    <location>
        <begin position="65"/>
        <end position="83"/>
    </location>
</feature>
<feature type="transmembrane region" description="Helical" evidence="6">
    <location>
        <begin position="18"/>
        <end position="36"/>
    </location>
</feature>
<dbReference type="Proteomes" id="UP000325291">
    <property type="component" value="Unassembled WGS sequence"/>
</dbReference>
<evidence type="ECO:0000256" key="6">
    <source>
        <dbReference type="SAM" id="Phobius"/>
    </source>
</evidence>
<feature type="transmembrane region" description="Helical" evidence="6">
    <location>
        <begin position="296"/>
        <end position="318"/>
    </location>
</feature>
<feature type="transmembrane region" description="Helical" evidence="6">
    <location>
        <begin position="258"/>
        <end position="284"/>
    </location>
</feature>
<dbReference type="Pfam" id="PF03772">
    <property type="entry name" value="Competence"/>
    <property type="match status" value="1"/>
</dbReference>
<feature type="domain" description="DUF4131" evidence="8">
    <location>
        <begin position="39"/>
        <end position="195"/>
    </location>
</feature>
<dbReference type="InterPro" id="IPR025405">
    <property type="entry name" value="DUF4131"/>
</dbReference>
<evidence type="ECO:0000256" key="2">
    <source>
        <dbReference type="ARBA" id="ARBA00022475"/>
    </source>
</evidence>
<feature type="transmembrane region" description="Helical" evidence="6">
    <location>
        <begin position="393"/>
        <end position="416"/>
    </location>
</feature>
<evidence type="ECO:0000259" key="8">
    <source>
        <dbReference type="Pfam" id="PF13567"/>
    </source>
</evidence>
<feature type="domain" description="ComEC/Rec2-related protein" evidence="7">
    <location>
        <begin position="235"/>
        <end position="511"/>
    </location>
</feature>
<dbReference type="InterPro" id="IPR004477">
    <property type="entry name" value="ComEC_N"/>
</dbReference>
<feature type="transmembrane region" description="Helical" evidence="6">
    <location>
        <begin position="493"/>
        <end position="509"/>
    </location>
</feature>
<evidence type="ECO:0000256" key="4">
    <source>
        <dbReference type="ARBA" id="ARBA00022989"/>
    </source>
</evidence>
<evidence type="ECO:0000313" key="10">
    <source>
        <dbReference type="Proteomes" id="UP000325291"/>
    </source>
</evidence>
<feature type="transmembrane region" description="Helical" evidence="6">
    <location>
        <begin position="43"/>
        <end position="59"/>
    </location>
</feature>
<keyword evidence="10" id="KW-1185">Reference proteome</keyword>
<evidence type="ECO:0000313" key="9">
    <source>
        <dbReference type="EMBL" id="KAA0920878.1"/>
    </source>
</evidence>
<dbReference type="AlphaFoldDB" id="A0A5A9ZU37"/>
<dbReference type="InterPro" id="IPR052159">
    <property type="entry name" value="Competence_DNA_uptake"/>
</dbReference>
<accession>A0A5A9ZU37</accession>
<proteinExistence type="predicted"/>
<gene>
    <name evidence="9" type="ORF">FLO80_01495</name>
</gene>
<protein>
    <submittedName>
        <fullName evidence="9">ComEC family competence protein</fullName>
    </submittedName>
</protein>
<sequence>MQLWGRMEAAVLAQRGHFFPWVPVCLACGIGLYFSLRAEPSGFILPVIALGGLIGAFLTRHAGALWAPFIWAVVLVSLGFGLAMTRAQMLERPVLGWRYYGPVEGRVIGIDRSGSGATRITLDQVVLTRVSPERRPERVRISLHGGDGSVPRAGATVIVTAHLSPPGGPVEPGGFDFQRHAWFQKLGAVGYARTPLLLLEPGGSGQMLLRARLALSRHVQSRLPGQPGAFAAAIMTGDRAGMGPEALEALRASNLAHLLAISGLHMGLLAGFVFAVVRVGLAAIPPLGLRLPGKKIAAVIALVFAAVYLALSGGNVATERAFVMVAVALLAIMADRRAISLRAVGLAATIILVLRPEALLGPGFQMSFAATTALVVVFGWLRDAKINIGRAAWMRAVVAVVISSSVAGAATGPIGAAHFNQTAHFGLIANLMSVPLMGTLVIPALVCAALLLPLGLDDVPFKLAGAGLDWILGVAHTVTGIEGSRGAVPSPDWFVLPLMAFGFLILFLWQGRLRFVGLGPVALSVVAWAMVERPDVLIAEGGALVGVMGADGRALSKARGAGFVASNWLENDGNPESQSASAERWDVVTASSPVHIIHVTGKRAAAEVHCTDGEIVVSNAKLPDDLTCDAFDPQRMRGTGAVALHFDRAGGGPIMTTARAFTGDRPWNARRSRQ</sequence>
<evidence type="ECO:0000256" key="5">
    <source>
        <dbReference type="ARBA" id="ARBA00023136"/>
    </source>
</evidence>
<dbReference type="PANTHER" id="PTHR30619:SF1">
    <property type="entry name" value="RECOMBINATION PROTEIN 2"/>
    <property type="match status" value="1"/>
</dbReference>
<keyword evidence="2" id="KW-1003">Cell membrane</keyword>
<dbReference type="EMBL" id="VINQ01000001">
    <property type="protein sequence ID" value="KAA0920878.1"/>
    <property type="molecule type" value="Genomic_DNA"/>
</dbReference>
<comment type="subcellular location">
    <subcellularLocation>
        <location evidence="1">Cell membrane</location>
        <topology evidence="1">Multi-pass membrane protein</topology>
    </subcellularLocation>
</comment>
<dbReference type="NCBIfam" id="TIGR00360">
    <property type="entry name" value="ComEC_N-term"/>
    <property type="match status" value="1"/>
</dbReference>
<dbReference type="PANTHER" id="PTHR30619">
    <property type="entry name" value="DNA INTERNALIZATION/COMPETENCE PROTEIN COMEC/REC2"/>
    <property type="match status" value="1"/>
</dbReference>
<dbReference type="GO" id="GO:0005886">
    <property type="term" value="C:plasma membrane"/>
    <property type="evidence" value="ECO:0007669"/>
    <property type="project" value="UniProtKB-SubCell"/>
</dbReference>
<feature type="transmembrane region" description="Helical" evidence="6">
    <location>
        <begin position="436"/>
        <end position="456"/>
    </location>
</feature>
<name>A0A5A9ZU37_9RHOB</name>
<keyword evidence="5 6" id="KW-0472">Membrane</keyword>
<reference evidence="9 10" key="1">
    <citation type="submission" date="2019-07" db="EMBL/GenBank/DDBJ databases">
        <title>Aquicoccus porphyridii gen. nov., sp. nov., isolated from a small marine red alga, Porphyridium marinum.</title>
        <authorList>
            <person name="Liu L."/>
        </authorList>
    </citation>
    <scope>NUCLEOTIDE SEQUENCE [LARGE SCALE GENOMIC DNA]</scope>
    <source>
        <strain evidence="9 10">L1 8-17</strain>
    </source>
</reference>
<organism evidence="9 10">
    <name type="scientific">Aquicoccus porphyridii</name>
    <dbReference type="NCBI Taxonomy" id="1852029"/>
    <lineage>
        <taxon>Bacteria</taxon>
        <taxon>Pseudomonadati</taxon>
        <taxon>Pseudomonadota</taxon>
        <taxon>Alphaproteobacteria</taxon>
        <taxon>Rhodobacterales</taxon>
        <taxon>Paracoccaceae</taxon>
        <taxon>Aquicoccus</taxon>
    </lineage>
</organism>
<comment type="caution">
    <text evidence="9">The sequence shown here is derived from an EMBL/GenBank/DDBJ whole genome shotgun (WGS) entry which is preliminary data.</text>
</comment>
<evidence type="ECO:0000259" key="7">
    <source>
        <dbReference type="Pfam" id="PF03772"/>
    </source>
</evidence>
<feature type="transmembrane region" description="Helical" evidence="6">
    <location>
        <begin position="339"/>
        <end position="356"/>
    </location>
</feature>
<evidence type="ECO:0000256" key="1">
    <source>
        <dbReference type="ARBA" id="ARBA00004651"/>
    </source>
</evidence>
<feature type="transmembrane region" description="Helical" evidence="6">
    <location>
        <begin position="362"/>
        <end position="381"/>
    </location>
</feature>
<keyword evidence="4 6" id="KW-1133">Transmembrane helix</keyword>